<dbReference type="KEGG" id="woc:BA177_16080"/>
<dbReference type="AlphaFoldDB" id="A0A193LIZ7"/>
<evidence type="ECO:0000256" key="7">
    <source>
        <dbReference type="SAM" id="Phobius"/>
    </source>
</evidence>
<feature type="transmembrane region" description="Helical" evidence="7">
    <location>
        <begin position="124"/>
        <end position="142"/>
    </location>
</feature>
<evidence type="ECO:0000313" key="9">
    <source>
        <dbReference type="Proteomes" id="UP000092695"/>
    </source>
</evidence>
<dbReference type="GO" id="GO:0005886">
    <property type="term" value="C:plasma membrane"/>
    <property type="evidence" value="ECO:0007669"/>
    <property type="project" value="UniProtKB-SubCell"/>
</dbReference>
<reference evidence="8 9" key="1">
    <citation type="submission" date="2016-06" db="EMBL/GenBank/DDBJ databases">
        <title>Complete genome sequence of a deep-branching marine Gamma Proteobacterium Woeseia oceani type strain XK5.</title>
        <authorList>
            <person name="Mu D."/>
            <person name="Du Z."/>
        </authorList>
    </citation>
    <scope>NUCLEOTIDE SEQUENCE [LARGE SCALE GENOMIC DNA]</scope>
    <source>
        <strain evidence="8 9">XK5</strain>
    </source>
</reference>
<dbReference type="GO" id="GO:0019646">
    <property type="term" value="P:aerobic electron transport chain"/>
    <property type="evidence" value="ECO:0007669"/>
    <property type="project" value="TreeGrafter"/>
</dbReference>
<keyword evidence="6 7" id="KW-0472">Membrane</keyword>
<feature type="transmembrane region" description="Helical" evidence="7">
    <location>
        <begin position="92"/>
        <end position="112"/>
    </location>
</feature>
<dbReference type="PANTHER" id="PTHR43141:SF2">
    <property type="entry name" value="BLR3729 PROTEIN"/>
    <property type="match status" value="1"/>
</dbReference>
<comment type="similarity">
    <text evidence="2">Belongs to the cytochrome ubiquinol oxidase subunit 2 family.</text>
</comment>
<keyword evidence="4 7" id="KW-0812">Transmembrane</keyword>
<dbReference type="OrthoDB" id="9776710at2"/>
<name>A0A193LIZ7_9GAMM</name>
<evidence type="ECO:0000256" key="4">
    <source>
        <dbReference type="ARBA" id="ARBA00022692"/>
    </source>
</evidence>
<dbReference type="GO" id="GO:0070069">
    <property type="term" value="C:cytochrome complex"/>
    <property type="evidence" value="ECO:0007669"/>
    <property type="project" value="TreeGrafter"/>
</dbReference>
<feature type="transmembrane region" description="Helical" evidence="7">
    <location>
        <begin position="229"/>
        <end position="247"/>
    </location>
</feature>
<keyword evidence="3" id="KW-1003">Cell membrane</keyword>
<feature type="transmembrane region" description="Helical" evidence="7">
    <location>
        <begin position="154"/>
        <end position="179"/>
    </location>
</feature>
<feature type="transmembrane region" description="Helical" evidence="7">
    <location>
        <begin position="309"/>
        <end position="329"/>
    </location>
</feature>
<keyword evidence="9" id="KW-1185">Reference proteome</keyword>
<comment type="subcellular location">
    <subcellularLocation>
        <location evidence="1">Cell membrane</location>
        <topology evidence="1">Multi-pass membrane protein</topology>
    </subcellularLocation>
</comment>
<feature type="transmembrane region" description="Helical" evidence="7">
    <location>
        <begin position="14"/>
        <end position="47"/>
    </location>
</feature>
<evidence type="ECO:0000256" key="3">
    <source>
        <dbReference type="ARBA" id="ARBA00022475"/>
    </source>
</evidence>
<dbReference type="STRING" id="1548547.BA177_16080"/>
<dbReference type="GO" id="GO:0009055">
    <property type="term" value="F:electron transfer activity"/>
    <property type="evidence" value="ECO:0007669"/>
    <property type="project" value="TreeGrafter"/>
</dbReference>
<protein>
    <submittedName>
        <fullName evidence="8">Cytochrome BD ubiquinol oxidase subunit II</fullName>
    </submittedName>
</protein>
<dbReference type="PANTHER" id="PTHR43141">
    <property type="entry name" value="CYTOCHROME BD2 SUBUNIT II"/>
    <property type="match status" value="1"/>
</dbReference>
<organism evidence="8 9">
    <name type="scientific">Woeseia oceani</name>
    <dbReference type="NCBI Taxonomy" id="1548547"/>
    <lineage>
        <taxon>Bacteria</taxon>
        <taxon>Pseudomonadati</taxon>
        <taxon>Pseudomonadota</taxon>
        <taxon>Gammaproteobacteria</taxon>
        <taxon>Woeseiales</taxon>
        <taxon>Woeseiaceae</taxon>
        <taxon>Woeseia</taxon>
    </lineage>
</organism>
<gene>
    <name evidence="8" type="ORF">BA177_16080</name>
</gene>
<evidence type="ECO:0000256" key="2">
    <source>
        <dbReference type="ARBA" id="ARBA00007543"/>
    </source>
</evidence>
<sequence>MHELIPDLSQPAGWLPLAFMLVMGLSILAYVILDGFDLGVGLLIPFASEEQKDRMIASIGPFWDANETWLVLGIGILLVAFPRAHGIILGELYLPVALMLLGITLRGVAFDFRVKAHADHKDTWNKAFFAGSLITSLAQGYMLGRVVTGFDHGAWSYLFPVLIGLCLASGYTLLGATWLIIKTIDELQLKAVRWGQRALLLLAVGVAAVSITTPLVSERVYEKWFGIENMLVLWPIPAMTAALFFILHRTLRRLPVRLADNNQYGEWVPFVTTVGIFLLAFHGLAYSLFPYLVLDRLTIWEAASAPASLMFMFVGTAIVLPVIIAYSVFSYRVFSGKAQALEYE</sequence>
<evidence type="ECO:0000313" key="8">
    <source>
        <dbReference type="EMBL" id="ANO52500.1"/>
    </source>
</evidence>
<dbReference type="Proteomes" id="UP000092695">
    <property type="component" value="Chromosome"/>
</dbReference>
<dbReference type="Pfam" id="PF02322">
    <property type="entry name" value="Cyt_bd_oxida_II"/>
    <property type="match status" value="1"/>
</dbReference>
<dbReference type="InterPro" id="IPR003317">
    <property type="entry name" value="Cyt-d_oxidase_su2"/>
</dbReference>
<dbReference type="GO" id="GO:0016682">
    <property type="term" value="F:oxidoreductase activity, acting on diphenols and related substances as donors, oxygen as acceptor"/>
    <property type="evidence" value="ECO:0007669"/>
    <property type="project" value="TreeGrafter"/>
</dbReference>
<evidence type="ECO:0000256" key="5">
    <source>
        <dbReference type="ARBA" id="ARBA00022989"/>
    </source>
</evidence>
<evidence type="ECO:0000256" key="6">
    <source>
        <dbReference type="ARBA" id="ARBA00023136"/>
    </source>
</evidence>
<feature type="transmembrane region" description="Helical" evidence="7">
    <location>
        <begin position="267"/>
        <end position="289"/>
    </location>
</feature>
<evidence type="ECO:0000256" key="1">
    <source>
        <dbReference type="ARBA" id="ARBA00004651"/>
    </source>
</evidence>
<proteinExistence type="inferred from homology"/>
<keyword evidence="5 7" id="KW-1133">Transmembrane helix</keyword>
<feature type="transmembrane region" description="Helical" evidence="7">
    <location>
        <begin position="199"/>
        <end position="217"/>
    </location>
</feature>
<accession>A0A193LIZ7</accession>
<dbReference type="EMBL" id="CP016268">
    <property type="protein sequence ID" value="ANO52500.1"/>
    <property type="molecule type" value="Genomic_DNA"/>
</dbReference>
<dbReference type="RefSeq" id="WP_068617877.1">
    <property type="nucleotide sequence ID" value="NZ_CP016268.1"/>
</dbReference>